<evidence type="ECO:0000256" key="3">
    <source>
        <dbReference type="ARBA" id="ARBA00022763"/>
    </source>
</evidence>
<gene>
    <name evidence="10" type="ORF">LA749_01440</name>
    <name evidence="9" type="ORF">LBAT_0240</name>
</gene>
<dbReference type="STRING" id="1600.LBAT_0240"/>
<dbReference type="Pfam" id="PF02586">
    <property type="entry name" value="SRAP"/>
    <property type="match status" value="1"/>
</dbReference>
<evidence type="ECO:0000313" key="10">
    <source>
        <dbReference type="EMBL" id="QFG50768.1"/>
    </source>
</evidence>
<dbReference type="InterPro" id="IPR003738">
    <property type="entry name" value="SRAP"/>
</dbReference>
<dbReference type="OrthoDB" id="9782620at2"/>
<keyword evidence="5" id="KW-0190">Covalent protein-DNA linkage</keyword>
<evidence type="ECO:0000256" key="2">
    <source>
        <dbReference type="ARBA" id="ARBA00022670"/>
    </source>
</evidence>
<name>A0A0D6A1R0_9LACO</name>
<dbReference type="EC" id="3.4.-.-" evidence="8"/>
<dbReference type="GO" id="GO:0003697">
    <property type="term" value="F:single-stranded DNA binding"/>
    <property type="evidence" value="ECO:0007669"/>
    <property type="project" value="InterPro"/>
</dbReference>
<dbReference type="EMBL" id="CP044496">
    <property type="protein sequence ID" value="QFG50768.1"/>
    <property type="molecule type" value="Genomic_DNA"/>
</dbReference>
<dbReference type="GO" id="GO:0016829">
    <property type="term" value="F:lyase activity"/>
    <property type="evidence" value="ECO:0007669"/>
    <property type="project" value="UniProtKB-KW"/>
</dbReference>
<evidence type="ECO:0000313" key="9">
    <source>
        <dbReference type="EMBL" id="BAQ56629.1"/>
    </source>
</evidence>
<evidence type="ECO:0000256" key="8">
    <source>
        <dbReference type="RuleBase" id="RU364100"/>
    </source>
</evidence>
<reference evidence="10 12" key="2">
    <citation type="submission" date="2019-09" db="EMBL/GenBank/DDBJ databases">
        <title>Genome sequencing of Lactobacillus acetotolerans.</title>
        <authorList>
            <person name="Kim K."/>
        </authorList>
    </citation>
    <scope>NUCLEOTIDE SEQUENCE [LARGE SCALE GENOMIC DNA]</scope>
    <source>
        <strain evidence="10 12">LA749</strain>
    </source>
</reference>
<keyword evidence="4 8" id="KW-0378">Hydrolase</keyword>
<evidence type="ECO:0000256" key="6">
    <source>
        <dbReference type="ARBA" id="ARBA00023125"/>
    </source>
</evidence>
<keyword evidence="7" id="KW-0456">Lyase</keyword>
<comment type="similarity">
    <text evidence="1 8">Belongs to the SOS response-associated peptidase family.</text>
</comment>
<protein>
    <recommendedName>
        <fullName evidence="8">Abasic site processing protein</fullName>
        <ecNumber evidence="8">3.4.-.-</ecNumber>
    </recommendedName>
</protein>
<dbReference type="Proteomes" id="UP000035709">
    <property type="component" value="Chromosome"/>
</dbReference>
<dbReference type="PATRIC" id="fig|1600.4.peg.245"/>
<organism evidence="9 11">
    <name type="scientific">Lactobacillus acetotolerans</name>
    <dbReference type="NCBI Taxonomy" id="1600"/>
    <lineage>
        <taxon>Bacteria</taxon>
        <taxon>Bacillati</taxon>
        <taxon>Bacillota</taxon>
        <taxon>Bacilli</taxon>
        <taxon>Lactobacillales</taxon>
        <taxon>Lactobacillaceae</taxon>
        <taxon>Lactobacillus</taxon>
    </lineage>
</organism>
<dbReference type="Gene3D" id="3.90.1680.10">
    <property type="entry name" value="SOS response associated peptidase-like"/>
    <property type="match status" value="1"/>
</dbReference>
<reference evidence="9 11" key="1">
    <citation type="submission" date="2015-03" db="EMBL/GenBank/DDBJ databases">
        <title>Complete genome sequence of Lactobacillus acetotolerans NBRC 13120.</title>
        <authorList>
            <person name="Toh H."/>
            <person name="Morita H."/>
            <person name="Fujita N."/>
        </authorList>
    </citation>
    <scope>NUCLEOTIDE SEQUENCE [LARGE SCALE GENOMIC DNA]</scope>
    <source>
        <strain evidence="9 11">NBRC 13120</strain>
    </source>
</reference>
<sequence>MCNQFKLPSLLNIKHYLVNDLNLPLAKTDTALPENQDVFPKQIAPVLLYQNNKLQLSPKSWGYPSPVDNKKVLFNARVERFYQQKPSMWDKSFAKQRCLIIADKFFEYGKKTYQAANNRKYHERYSFQDPDNPLTLIAGIYDEQHFAMVTTEPNSVMTPVHNRMPLVVRPEELRQWLFQNFTKLVDRSNVPLSAKKIPNKN</sequence>
<dbReference type="PANTHER" id="PTHR13604:SF0">
    <property type="entry name" value="ABASIC SITE PROCESSING PROTEIN HMCES"/>
    <property type="match status" value="1"/>
</dbReference>
<dbReference type="KEGG" id="lae:LBAT_0240"/>
<dbReference type="SUPFAM" id="SSF143081">
    <property type="entry name" value="BB1717-like"/>
    <property type="match status" value="1"/>
</dbReference>
<dbReference type="GO" id="GO:0008233">
    <property type="term" value="F:peptidase activity"/>
    <property type="evidence" value="ECO:0007669"/>
    <property type="project" value="UniProtKB-KW"/>
</dbReference>
<dbReference type="EMBL" id="AP014808">
    <property type="protein sequence ID" value="BAQ56629.1"/>
    <property type="molecule type" value="Genomic_DNA"/>
</dbReference>
<dbReference type="GeneID" id="78211637"/>
<proteinExistence type="inferred from homology"/>
<keyword evidence="6" id="KW-0238">DNA-binding</keyword>
<evidence type="ECO:0000256" key="1">
    <source>
        <dbReference type="ARBA" id="ARBA00008136"/>
    </source>
</evidence>
<accession>A0A0D6A1R0</accession>
<evidence type="ECO:0000313" key="11">
    <source>
        <dbReference type="Proteomes" id="UP000035709"/>
    </source>
</evidence>
<evidence type="ECO:0000256" key="7">
    <source>
        <dbReference type="ARBA" id="ARBA00023239"/>
    </source>
</evidence>
<evidence type="ECO:0000313" key="12">
    <source>
        <dbReference type="Proteomes" id="UP000325393"/>
    </source>
</evidence>
<dbReference type="GO" id="GO:0006508">
    <property type="term" value="P:proteolysis"/>
    <property type="evidence" value="ECO:0007669"/>
    <property type="project" value="UniProtKB-KW"/>
</dbReference>
<keyword evidence="2 8" id="KW-0645">Protease</keyword>
<dbReference type="GO" id="GO:0106300">
    <property type="term" value="P:protein-DNA covalent cross-linking repair"/>
    <property type="evidence" value="ECO:0007669"/>
    <property type="project" value="InterPro"/>
</dbReference>
<dbReference type="AlphaFoldDB" id="A0A0D6A1R0"/>
<keyword evidence="3" id="KW-0227">DNA damage</keyword>
<evidence type="ECO:0000256" key="5">
    <source>
        <dbReference type="ARBA" id="ARBA00023124"/>
    </source>
</evidence>
<dbReference type="PANTHER" id="PTHR13604">
    <property type="entry name" value="DC12-RELATED"/>
    <property type="match status" value="1"/>
</dbReference>
<dbReference type="Proteomes" id="UP000325393">
    <property type="component" value="Chromosome"/>
</dbReference>
<dbReference type="InterPro" id="IPR036590">
    <property type="entry name" value="SRAP-like"/>
</dbReference>
<keyword evidence="11" id="KW-1185">Reference proteome</keyword>
<dbReference type="RefSeq" id="WP_056970846.1">
    <property type="nucleotide sequence ID" value="NZ_AP014808.1"/>
</dbReference>
<evidence type="ECO:0000256" key="4">
    <source>
        <dbReference type="ARBA" id="ARBA00022801"/>
    </source>
</evidence>